<keyword evidence="2" id="KW-1133">Transmembrane helix</keyword>
<feature type="non-terminal residue" evidence="5">
    <location>
        <position position="1"/>
    </location>
</feature>
<dbReference type="PROSITE" id="PS50222">
    <property type="entry name" value="EF_HAND_2"/>
    <property type="match status" value="1"/>
</dbReference>
<dbReference type="InterPro" id="IPR002048">
    <property type="entry name" value="EF_hand_dom"/>
</dbReference>
<evidence type="ECO:0000259" key="3">
    <source>
        <dbReference type="PROSITE" id="PS50222"/>
    </source>
</evidence>
<feature type="region of interest" description="Disordered" evidence="1">
    <location>
        <begin position="317"/>
        <end position="338"/>
    </location>
</feature>
<dbReference type="GO" id="GO:0005509">
    <property type="term" value="F:calcium ion binding"/>
    <property type="evidence" value="ECO:0007669"/>
    <property type="project" value="InterPro"/>
</dbReference>
<proteinExistence type="predicted"/>
<feature type="transmembrane region" description="Helical" evidence="2">
    <location>
        <begin position="268"/>
        <end position="286"/>
    </location>
</feature>
<evidence type="ECO:0000256" key="1">
    <source>
        <dbReference type="SAM" id="MobiDB-lite"/>
    </source>
</evidence>
<gene>
    <name evidence="5" type="ORF">METZ01_LOCUS295733</name>
</gene>
<dbReference type="EMBL" id="UINC01090702">
    <property type="protein sequence ID" value="SVC42879.1"/>
    <property type="molecule type" value="Genomic_DNA"/>
</dbReference>
<accession>A0A382M1P8</accession>
<dbReference type="AlphaFoldDB" id="A0A382M1P8"/>
<dbReference type="PROSITE" id="PS00018">
    <property type="entry name" value="EF_HAND_1"/>
    <property type="match status" value="1"/>
</dbReference>
<name>A0A382M1P8_9ZZZZ</name>
<dbReference type="PROSITE" id="PS50800">
    <property type="entry name" value="SAP"/>
    <property type="match status" value="1"/>
</dbReference>
<sequence length="361" mass="40836">FEGCKRTTMYQSHYCYKHRGSKVSGPPPTKTRNVTGARLRKEAGYDSEPIFRCADEYSFCEYDFTEHGRCMWCGEFGPPDVLEFLTTKSARFNLLMDMSPELDETVDEIVWKVWEDLAERDMDVIDPGRAEGAPESRIERLSSSRDMLEPLREHLDDATYERLERGLREIEGRERPWADAVQADAAKGWWLPDDLSERTSNLGLHSDRCHCDGCLPQREKEEAKRDLVYTSMTMAQLKEILRDRDLPTSGRKAELIDRLMEDDFENSPLFLLGNIIGVIFATLIAIVFVAQYWPFILMALAYLAWMVISGRDTSVPGGAPAGDPGGGEDPFSKLDADGDGIMTREEFENAMNQGATLTGDT</sequence>
<dbReference type="SUPFAM" id="SSF68906">
    <property type="entry name" value="SAP domain"/>
    <property type="match status" value="1"/>
</dbReference>
<organism evidence="5">
    <name type="scientific">marine metagenome</name>
    <dbReference type="NCBI Taxonomy" id="408172"/>
    <lineage>
        <taxon>unclassified sequences</taxon>
        <taxon>metagenomes</taxon>
        <taxon>ecological metagenomes</taxon>
    </lineage>
</organism>
<dbReference type="InterPro" id="IPR018247">
    <property type="entry name" value="EF_Hand_1_Ca_BS"/>
</dbReference>
<dbReference type="Pfam" id="PF02037">
    <property type="entry name" value="SAP"/>
    <property type="match status" value="1"/>
</dbReference>
<evidence type="ECO:0008006" key="6">
    <source>
        <dbReference type="Google" id="ProtNLM"/>
    </source>
</evidence>
<keyword evidence="2" id="KW-0812">Transmembrane</keyword>
<dbReference type="Gene3D" id="1.10.720.30">
    <property type="entry name" value="SAP domain"/>
    <property type="match status" value="1"/>
</dbReference>
<evidence type="ECO:0000256" key="2">
    <source>
        <dbReference type="SAM" id="Phobius"/>
    </source>
</evidence>
<evidence type="ECO:0000259" key="4">
    <source>
        <dbReference type="PROSITE" id="PS50800"/>
    </source>
</evidence>
<protein>
    <recommendedName>
        <fullName evidence="6">SAP domain-containing protein</fullName>
    </recommendedName>
</protein>
<feature type="compositionally biased region" description="Gly residues" evidence="1">
    <location>
        <begin position="319"/>
        <end position="328"/>
    </location>
</feature>
<feature type="transmembrane region" description="Helical" evidence="2">
    <location>
        <begin position="292"/>
        <end position="308"/>
    </location>
</feature>
<dbReference type="InterPro" id="IPR036361">
    <property type="entry name" value="SAP_dom_sf"/>
</dbReference>
<feature type="domain" description="SAP" evidence="4">
    <location>
        <begin position="229"/>
        <end position="263"/>
    </location>
</feature>
<dbReference type="SMART" id="SM00513">
    <property type="entry name" value="SAP"/>
    <property type="match status" value="1"/>
</dbReference>
<dbReference type="InterPro" id="IPR003034">
    <property type="entry name" value="SAP_dom"/>
</dbReference>
<evidence type="ECO:0000313" key="5">
    <source>
        <dbReference type="EMBL" id="SVC42879.1"/>
    </source>
</evidence>
<keyword evidence="2" id="KW-0472">Membrane</keyword>
<reference evidence="5" key="1">
    <citation type="submission" date="2018-05" db="EMBL/GenBank/DDBJ databases">
        <authorList>
            <person name="Lanie J.A."/>
            <person name="Ng W.-L."/>
            <person name="Kazmierczak K.M."/>
            <person name="Andrzejewski T.M."/>
            <person name="Davidsen T.M."/>
            <person name="Wayne K.J."/>
            <person name="Tettelin H."/>
            <person name="Glass J.I."/>
            <person name="Rusch D."/>
            <person name="Podicherti R."/>
            <person name="Tsui H.-C.T."/>
            <person name="Winkler M.E."/>
        </authorList>
    </citation>
    <scope>NUCLEOTIDE SEQUENCE</scope>
</reference>
<feature type="domain" description="EF-hand" evidence="3">
    <location>
        <begin position="331"/>
        <end position="357"/>
    </location>
</feature>